<sequence>MTSSSASNQKHLILIDGSGFIFRAFHAIPLMTDPSGIPVNAVYGFTNMMIKLIRDRVASHMAVIFDAGRKTFRNEIYPAYKAHRPSPPEELIPQFSLVREASEILGLPTIEMAGWEADDLIASYAKAIVADGGKCTIISSDKDLMQLINEHIQMQDPIKEKIIKIEEVQAKFGVSPTDMISLQALMGDPVDNVPGVPGIGPKTAAALIHEYGQLEDILAAIPMMKPSKRRDNLETNKENARISYQLVQLKDDIPLPTPIDQLNCCKADPKKVTAWLQKHGFRSILNRWTKNSHNTNDIPHTSRRQETHTGLEPNKAVLTAPYHQYETILNNTQLQKWIHRIQTTHFCAVDTETDNLNALQANLIGISIAVAPGKACYIPINHQIDGELLKPEQISLKNVIQYLSPILTDPSILKIFHNAKYDFLVLEHNGFPQPAPYDDTMIISYNLAAGEHRHGMDELAKRYLNHQTISYDALTGTGRKRIPFAQVSIEEATTYAGEDADVTLRLWEILRPQLRTAHVLGLYEEIERPLIPILTRMEQNGIMIDASLLQKLSTTFTEKMSEKEKEIYHVSGEEFNLASPKQLGEILFDQMKLPGGKRMKSGTWGTDVKVLQELSDQGYEIAEKLLAWRQLAKLKSTYTDALVKEINPETKRVHTSFNMVGTVTGRLSSNDPNLQNIPIRTEDGGKIREAFIAKPGHVLVSADYSQIELRLLAHVANIPQLKESFIHNEDIHARTASEVFDVPINEMQPLLRRQAKAINFGIIYGISAFGLAKQLNVSSSDAKQYIETYFKRYPEIRAYMQNTQEEAKEKGFVLTPFGRKCWIAGIKNSKGPQKAYAERQAINAPIQGGAADIIKCAMRDMDKIITEKKLPVSMLLQVHDELLFEVRTDYAETFVNLVKQTMENTVNLSIPLVVEAGIGKNWAEAH</sequence>
<comment type="similarity">
    <text evidence="1 17">Belongs to the DNA polymerase type-A family.</text>
</comment>
<keyword evidence="12 17" id="KW-0239">DNA-directed DNA polymerase</keyword>
<dbReference type="FunFam" id="1.10.150.20:FF:000003">
    <property type="entry name" value="DNA polymerase I"/>
    <property type="match status" value="1"/>
</dbReference>
<name>A0A318NC35_9PROT</name>
<evidence type="ECO:0000256" key="7">
    <source>
        <dbReference type="ARBA" id="ARBA00022705"/>
    </source>
</evidence>
<dbReference type="GO" id="GO:0003887">
    <property type="term" value="F:DNA-directed DNA polymerase activity"/>
    <property type="evidence" value="ECO:0007669"/>
    <property type="project" value="UniProtKB-UniRule"/>
</dbReference>
<dbReference type="InterPro" id="IPR043502">
    <property type="entry name" value="DNA/RNA_pol_sf"/>
</dbReference>
<keyword evidence="8" id="KW-0540">Nuclease</keyword>
<dbReference type="SUPFAM" id="SSF88723">
    <property type="entry name" value="PIN domain-like"/>
    <property type="match status" value="1"/>
</dbReference>
<gene>
    <name evidence="17" type="primary">polA</name>
    <name evidence="21" type="ORF">DK869_07055</name>
</gene>
<dbReference type="InterPro" id="IPR001098">
    <property type="entry name" value="DNA-dir_DNA_pol_A_palm_dom"/>
</dbReference>
<keyword evidence="14 17" id="KW-0234">DNA repair</keyword>
<dbReference type="AlphaFoldDB" id="A0A318NC35"/>
<comment type="function">
    <text evidence="17">In addition to polymerase activity, this DNA polymerase exhibits 3'-5' and 5'-3' exonuclease activity.</text>
</comment>
<evidence type="ECO:0000259" key="20">
    <source>
        <dbReference type="SMART" id="SM00482"/>
    </source>
</evidence>
<feature type="domain" description="3'-5' exonuclease" evidence="18">
    <location>
        <begin position="325"/>
        <end position="515"/>
    </location>
</feature>
<evidence type="ECO:0000256" key="8">
    <source>
        <dbReference type="ARBA" id="ARBA00022722"/>
    </source>
</evidence>
<reference evidence="21 22" key="1">
    <citation type="submission" date="2018-05" db="EMBL/GenBank/DDBJ databases">
        <title>Reference genomes for bee gut microbiota database.</title>
        <authorList>
            <person name="Ellegaard K.M."/>
        </authorList>
    </citation>
    <scope>NUCLEOTIDE SEQUENCE [LARGE SCALE GENOMIC DNA]</scope>
    <source>
        <strain evidence="21 22">ESL0284</strain>
    </source>
</reference>
<evidence type="ECO:0000256" key="2">
    <source>
        <dbReference type="ARBA" id="ARBA00011541"/>
    </source>
</evidence>
<evidence type="ECO:0000256" key="15">
    <source>
        <dbReference type="ARBA" id="ARBA00049244"/>
    </source>
</evidence>
<evidence type="ECO:0000256" key="6">
    <source>
        <dbReference type="ARBA" id="ARBA00022695"/>
    </source>
</evidence>
<dbReference type="GO" id="GO:0003677">
    <property type="term" value="F:DNA binding"/>
    <property type="evidence" value="ECO:0007669"/>
    <property type="project" value="UniProtKB-UniRule"/>
</dbReference>
<dbReference type="CDD" id="cd09898">
    <property type="entry name" value="H3TH_53EXO"/>
    <property type="match status" value="1"/>
</dbReference>
<evidence type="ECO:0000259" key="18">
    <source>
        <dbReference type="SMART" id="SM00474"/>
    </source>
</evidence>
<dbReference type="EC" id="2.7.7.7" evidence="3 16"/>
<dbReference type="InterPro" id="IPR020045">
    <property type="entry name" value="DNA_polI_H3TH"/>
</dbReference>
<dbReference type="Gene3D" id="3.30.70.370">
    <property type="match status" value="1"/>
</dbReference>
<keyword evidence="10 17" id="KW-0378">Hydrolase</keyword>
<dbReference type="GO" id="GO:0006302">
    <property type="term" value="P:double-strand break repair"/>
    <property type="evidence" value="ECO:0007669"/>
    <property type="project" value="TreeGrafter"/>
</dbReference>
<dbReference type="Gene3D" id="3.40.50.1010">
    <property type="entry name" value="5'-nuclease"/>
    <property type="match status" value="1"/>
</dbReference>
<evidence type="ECO:0000256" key="16">
    <source>
        <dbReference type="NCBIfam" id="TIGR00593"/>
    </source>
</evidence>
<dbReference type="NCBIfam" id="TIGR00593">
    <property type="entry name" value="pola"/>
    <property type="match status" value="1"/>
</dbReference>
<dbReference type="SMART" id="SM00482">
    <property type="entry name" value="POLAc"/>
    <property type="match status" value="1"/>
</dbReference>
<evidence type="ECO:0000256" key="14">
    <source>
        <dbReference type="ARBA" id="ARBA00023204"/>
    </source>
</evidence>
<evidence type="ECO:0000259" key="19">
    <source>
        <dbReference type="SMART" id="SM00475"/>
    </source>
</evidence>
<dbReference type="Gene3D" id="1.10.150.20">
    <property type="entry name" value="5' to 3' exonuclease, C-terminal subdomain"/>
    <property type="match status" value="2"/>
</dbReference>
<dbReference type="Pfam" id="PF00476">
    <property type="entry name" value="DNA_pol_A"/>
    <property type="match status" value="1"/>
</dbReference>
<dbReference type="SMART" id="SM00475">
    <property type="entry name" value="53EXOc"/>
    <property type="match status" value="1"/>
</dbReference>
<accession>A0A318NC35</accession>
<dbReference type="PANTHER" id="PTHR10133">
    <property type="entry name" value="DNA POLYMERASE I"/>
    <property type="match status" value="1"/>
</dbReference>
<dbReference type="PRINTS" id="PR00868">
    <property type="entry name" value="DNAPOLI"/>
</dbReference>
<evidence type="ECO:0000256" key="5">
    <source>
        <dbReference type="ARBA" id="ARBA00022679"/>
    </source>
</evidence>
<dbReference type="FunFam" id="1.20.1060.10:FF:000001">
    <property type="entry name" value="DNA polymerase I"/>
    <property type="match status" value="1"/>
</dbReference>
<dbReference type="PROSITE" id="PS00447">
    <property type="entry name" value="DNA_POLYMERASE_A"/>
    <property type="match status" value="1"/>
</dbReference>
<proteinExistence type="inferred from homology"/>
<dbReference type="InterPro" id="IPR002421">
    <property type="entry name" value="5-3_exonuclease"/>
</dbReference>
<dbReference type="InterPro" id="IPR029060">
    <property type="entry name" value="PIN-like_dom_sf"/>
</dbReference>
<keyword evidence="9 17" id="KW-0227">DNA damage</keyword>
<keyword evidence="22" id="KW-1185">Reference proteome</keyword>
<evidence type="ECO:0000256" key="9">
    <source>
        <dbReference type="ARBA" id="ARBA00022763"/>
    </source>
</evidence>
<dbReference type="FunFam" id="3.30.420.10:FF:000026">
    <property type="entry name" value="DNA polymerase I"/>
    <property type="match status" value="1"/>
</dbReference>
<dbReference type="InterPro" id="IPR002298">
    <property type="entry name" value="DNA_polymerase_A"/>
</dbReference>
<feature type="domain" description="DNA-directed DNA polymerase family A palm" evidence="20">
    <location>
        <begin position="684"/>
        <end position="890"/>
    </location>
</feature>
<dbReference type="SUPFAM" id="SSF47807">
    <property type="entry name" value="5' to 3' exonuclease, C-terminal subdomain"/>
    <property type="match status" value="1"/>
</dbReference>
<comment type="subunit">
    <text evidence="2">Single-chain monomer with multiple functions.</text>
</comment>
<dbReference type="GO" id="GO:0006261">
    <property type="term" value="P:DNA-templated DNA replication"/>
    <property type="evidence" value="ECO:0007669"/>
    <property type="project" value="UniProtKB-UniRule"/>
</dbReference>
<keyword evidence="7 17" id="KW-0235">DNA replication</keyword>
<dbReference type="Gene3D" id="3.30.420.10">
    <property type="entry name" value="Ribonuclease H-like superfamily/Ribonuclease H"/>
    <property type="match status" value="1"/>
</dbReference>
<dbReference type="CDD" id="cd06139">
    <property type="entry name" value="DNA_polA_I_Ecoli_like_exo"/>
    <property type="match status" value="1"/>
</dbReference>
<evidence type="ECO:0000256" key="3">
    <source>
        <dbReference type="ARBA" id="ARBA00012417"/>
    </source>
</evidence>
<dbReference type="InterPro" id="IPR019760">
    <property type="entry name" value="DNA-dir_DNA_pol_A_CS"/>
</dbReference>
<dbReference type="SMART" id="SM00474">
    <property type="entry name" value="35EXOc"/>
    <property type="match status" value="1"/>
</dbReference>
<dbReference type="InterPro" id="IPR008918">
    <property type="entry name" value="HhH2"/>
</dbReference>
<dbReference type="NCBIfam" id="NF004397">
    <property type="entry name" value="PRK05755.1"/>
    <property type="match status" value="1"/>
</dbReference>
<dbReference type="Pfam" id="PF01612">
    <property type="entry name" value="DNA_pol_A_exo1"/>
    <property type="match status" value="1"/>
</dbReference>
<comment type="catalytic activity">
    <reaction evidence="15 17">
        <text>DNA(n) + a 2'-deoxyribonucleoside 5'-triphosphate = DNA(n+1) + diphosphate</text>
        <dbReference type="Rhea" id="RHEA:22508"/>
        <dbReference type="Rhea" id="RHEA-COMP:17339"/>
        <dbReference type="Rhea" id="RHEA-COMP:17340"/>
        <dbReference type="ChEBI" id="CHEBI:33019"/>
        <dbReference type="ChEBI" id="CHEBI:61560"/>
        <dbReference type="ChEBI" id="CHEBI:173112"/>
        <dbReference type="EC" id="2.7.7.7"/>
    </reaction>
</comment>
<dbReference type="SUPFAM" id="SSF53098">
    <property type="entry name" value="Ribonuclease H-like"/>
    <property type="match status" value="1"/>
</dbReference>
<dbReference type="InterPro" id="IPR036397">
    <property type="entry name" value="RNaseH_sf"/>
</dbReference>
<dbReference type="CDD" id="cd08637">
    <property type="entry name" value="DNA_pol_A_pol_I_C"/>
    <property type="match status" value="1"/>
</dbReference>
<dbReference type="SUPFAM" id="SSF56672">
    <property type="entry name" value="DNA/RNA polymerases"/>
    <property type="match status" value="1"/>
</dbReference>
<dbReference type="Gene3D" id="1.20.1060.10">
    <property type="entry name" value="Taq DNA Polymerase, Chain T, domain 4"/>
    <property type="match status" value="1"/>
</dbReference>
<dbReference type="InterPro" id="IPR018320">
    <property type="entry name" value="DNA_polymerase_1"/>
</dbReference>
<evidence type="ECO:0000313" key="22">
    <source>
        <dbReference type="Proteomes" id="UP000247565"/>
    </source>
</evidence>
<keyword evidence="6 17" id="KW-0548">Nucleotidyltransferase</keyword>
<evidence type="ECO:0000256" key="4">
    <source>
        <dbReference type="ARBA" id="ARBA00020311"/>
    </source>
</evidence>
<evidence type="ECO:0000256" key="13">
    <source>
        <dbReference type="ARBA" id="ARBA00023125"/>
    </source>
</evidence>
<dbReference type="InterPro" id="IPR036279">
    <property type="entry name" value="5-3_exonuclease_C_sf"/>
</dbReference>
<protein>
    <recommendedName>
        <fullName evidence="4 16">DNA polymerase I</fullName>
        <ecNumber evidence="3 16">2.7.7.7</ecNumber>
    </recommendedName>
</protein>
<evidence type="ECO:0000256" key="10">
    <source>
        <dbReference type="ARBA" id="ARBA00022801"/>
    </source>
</evidence>
<dbReference type="PANTHER" id="PTHR10133:SF27">
    <property type="entry name" value="DNA POLYMERASE NU"/>
    <property type="match status" value="1"/>
</dbReference>
<keyword evidence="11 17" id="KW-0269">Exonuclease</keyword>
<dbReference type="CDD" id="cd09859">
    <property type="entry name" value="PIN_53EXO"/>
    <property type="match status" value="1"/>
</dbReference>
<evidence type="ECO:0000313" key="21">
    <source>
        <dbReference type="EMBL" id="PXZ00372.1"/>
    </source>
</evidence>
<comment type="caution">
    <text evidence="21">The sequence shown here is derived from an EMBL/GenBank/DDBJ whole genome shotgun (WGS) entry which is preliminary data.</text>
</comment>
<dbReference type="Pfam" id="PF02739">
    <property type="entry name" value="5_3_exonuc_N"/>
    <property type="match status" value="1"/>
</dbReference>
<keyword evidence="13 17" id="KW-0238">DNA-binding</keyword>
<dbReference type="Proteomes" id="UP000247565">
    <property type="component" value="Unassembled WGS sequence"/>
</dbReference>
<dbReference type="RefSeq" id="WP_110439295.1">
    <property type="nucleotide sequence ID" value="NZ_CP046393.1"/>
</dbReference>
<evidence type="ECO:0000256" key="11">
    <source>
        <dbReference type="ARBA" id="ARBA00022839"/>
    </source>
</evidence>
<dbReference type="SMART" id="SM00279">
    <property type="entry name" value="HhH2"/>
    <property type="match status" value="1"/>
</dbReference>
<dbReference type="InterPro" id="IPR020046">
    <property type="entry name" value="5-3_exonucl_a-hlix_arch_N"/>
</dbReference>
<dbReference type="Pfam" id="PF01367">
    <property type="entry name" value="5_3_exonuc"/>
    <property type="match status" value="1"/>
</dbReference>
<evidence type="ECO:0000256" key="1">
    <source>
        <dbReference type="ARBA" id="ARBA00007705"/>
    </source>
</evidence>
<dbReference type="InterPro" id="IPR002562">
    <property type="entry name" value="3'-5'_exonuclease_dom"/>
</dbReference>
<dbReference type="GO" id="GO:0008409">
    <property type="term" value="F:5'-3' exonuclease activity"/>
    <property type="evidence" value="ECO:0007669"/>
    <property type="project" value="UniProtKB-UniRule"/>
</dbReference>
<evidence type="ECO:0000256" key="17">
    <source>
        <dbReference type="RuleBase" id="RU004460"/>
    </source>
</evidence>
<evidence type="ECO:0000256" key="12">
    <source>
        <dbReference type="ARBA" id="ARBA00022932"/>
    </source>
</evidence>
<organism evidence="21 22">
    <name type="scientific">Commensalibacter melissae</name>
    <dbReference type="NCBI Taxonomy" id="2070537"/>
    <lineage>
        <taxon>Bacteria</taxon>
        <taxon>Pseudomonadati</taxon>
        <taxon>Pseudomonadota</taxon>
        <taxon>Alphaproteobacteria</taxon>
        <taxon>Acetobacterales</taxon>
        <taxon>Acetobacteraceae</taxon>
    </lineage>
</organism>
<dbReference type="GO" id="GO:0008408">
    <property type="term" value="F:3'-5' exonuclease activity"/>
    <property type="evidence" value="ECO:0007669"/>
    <property type="project" value="UniProtKB-UniRule"/>
</dbReference>
<feature type="domain" description="5'-3' exonuclease" evidence="19">
    <location>
        <begin position="10"/>
        <end position="265"/>
    </location>
</feature>
<dbReference type="OrthoDB" id="9806424at2"/>
<dbReference type="EMBL" id="QGLT01000003">
    <property type="protein sequence ID" value="PXZ00372.1"/>
    <property type="molecule type" value="Genomic_DNA"/>
</dbReference>
<keyword evidence="5 17" id="KW-0808">Transferase</keyword>
<dbReference type="FunFam" id="1.10.150.20:FF:000002">
    <property type="entry name" value="DNA polymerase I"/>
    <property type="match status" value="1"/>
</dbReference>
<dbReference type="InterPro" id="IPR012337">
    <property type="entry name" value="RNaseH-like_sf"/>
</dbReference>